<dbReference type="Proteomes" id="UP000276133">
    <property type="component" value="Unassembled WGS sequence"/>
</dbReference>
<evidence type="ECO:0000313" key="1">
    <source>
        <dbReference type="EMBL" id="RNA29821.1"/>
    </source>
</evidence>
<reference evidence="1 2" key="1">
    <citation type="journal article" date="2018" name="Sci. Rep.">
        <title>Genomic signatures of local adaptation to the degree of environmental predictability in rotifers.</title>
        <authorList>
            <person name="Franch-Gras L."/>
            <person name="Hahn C."/>
            <person name="Garcia-Roger E.M."/>
            <person name="Carmona M.J."/>
            <person name="Serra M."/>
            <person name="Gomez A."/>
        </authorList>
    </citation>
    <scope>NUCLEOTIDE SEQUENCE [LARGE SCALE GENOMIC DNA]</scope>
    <source>
        <strain evidence="1">HYR1</strain>
    </source>
</reference>
<organism evidence="1 2">
    <name type="scientific">Brachionus plicatilis</name>
    <name type="common">Marine rotifer</name>
    <name type="synonym">Brachionus muelleri</name>
    <dbReference type="NCBI Taxonomy" id="10195"/>
    <lineage>
        <taxon>Eukaryota</taxon>
        <taxon>Metazoa</taxon>
        <taxon>Spiralia</taxon>
        <taxon>Gnathifera</taxon>
        <taxon>Rotifera</taxon>
        <taxon>Eurotatoria</taxon>
        <taxon>Monogononta</taxon>
        <taxon>Pseudotrocha</taxon>
        <taxon>Ploima</taxon>
        <taxon>Brachionidae</taxon>
        <taxon>Brachionus</taxon>
    </lineage>
</organism>
<keyword evidence="2" id="KW-1185">Reference proteome</keyword>
<dbReference type="EMBL" id="REGN01002159">
    <property type="protein sequence ID" value="RNA29821.1"/>
    <property type="molecule type" value="Genomic_DNA"/>
</dbReference>
<accession>A0A3M7S1Y5</accession>
<comment type="caution">
    <text evidence="1">The sequence shown here is derived from an EMBL/GenBank/DDBJ whole genome shotgun (WGS) entry which is preliminary data.</text>
</comment>
<sequence length="68" mass="8199">MLNDYFTYNVRNFPNFTLLKFQRELKMSRLVGNVSQRKERLLCLIKMITSKQKFQISQNHMIDTVLKS</sequence>
<proteinExistence type="predicted"/>
<name>A0A3M7S1Y5_BRAPC</name>
<dbReference type="AlphaFoldDB" id="A0A3M7S1Y5"/>
<evidence type="ECO:0000313" key="2">
    <source>
        <dbReference type="Proteomes" id="UP000276133"/>
    </source>
</evidence>
<protein>
    <submittedName>
        <fullName evidence="1">Uncharacterized protein</fullName>
    </submittedName>
</protein>
<gene>
    <name evidence="1" type="ORF">BpHYR1_029254</name>
</gene>